<dbReference type="EC" id="3.2.1.39" evidence="3"/>
<dbReference type="Pfam" id="PF17652">
    <property type="entry name" value="Glyco_hydro81C"/>
    <property type="match status" value="1"/>
</dbReference>
<dbReference type="Gene3D" id="2.70.98.30">
    <property type="entry name" value="Golgi alpha-mannosidase II, domain 4"/>
    <property type="match status" value="1"/>
</dbReference>
<name>A0A0F6W3M3_9BACT</name>
<evidence type="ECO:0000256" key="3">
    <source>
        <dbReference type="ARBA" id="ARBA00012780"/>
    </source>
</evidence>
<evidence type="ECO:0000256" key="10">
    <source>
        <dbReference type="SAM" id="SignalP"/>
    </source>
</evidence>
<reference evidence="12 13" key="1">
    <citation type="submission" date="2015-03" db="EMBL/GenBank/DDBJ databases">
        <title>Genome assembly of Sandaracinus amylolyticus DSM 53668.</title>
        <authorList>
            <person name="Sharma G."/>
            <person name="Subramanian S."/>
        </authorList>
    </citation>
    <scope>NUCLEOTIDE SEQUENCE [LARGE SCALE GENOMIC DNA]</scope>
    <source>
        <strain evidence="12 13">DSM 53668</strain>
    </source>
</reference>
<dbReference type="GO" id="GO:0071555">
    <property type="term" value="P:cell wall organization"/>
    <property type="evidence" value="ECO:0007669"/>
    <property type="project" value="UniProtKB-KW"/>
</dbReference>
<dbReference type="KEGG" id="samy:DB32_003786"/>
<dbReference type="RefSeq" id="WP_053233791.1">
    <property type="nucleotide sequence ID" value="NZ_CP011125.1"/>
</dbReference>
<comment type="similarity">
    <text evidence="2">Belongs to the glycosyl hydrolase 81 family.</text>
</comment>
<protein>
    <recommendedName>
        <fullName evidence="3">glucan endo-1,3-beta-D-glucosidase</fullName>
        <ecNumber evidence="3">3.2.1.39</ecNumber>
    </recommendedName>
</protein>
<keyword evidence="6" id="KW-0326">Glycosidase</keyword>
<evidence type="ECO:0000313" key="12">
    <source>
        <dbReference type="EMBL" id="AKF06637.1"/>
    </source>
</evidence>
<dbReference type="PROSITE" id="PS52008">
    <property type="entry name" value="GH81"/>
    <property type="match status" value="1"/>
</dbReference>
<accession>A0A0F6W3M3</accession>
<dbReference type="PROSITE" id="PS51257">
    <property type="entry name" value="PROKAR_LIPOPROTEIN"/>
    <property type="match status" value="1"/>
</dbReference>
<organism evidence="12 13">
    <name type="scientific">Sandaracinus amylolyticus</name>
    <dbReference type="NCBI Taxonomy" id="927083"/>
    <lineage>
        <taxon>Bacteria</taxon>
        <taxon>Pseudomonadati</taxon>
        <taxon>Myxococcota</taxon>
        <taxon>Polyangia</taxon>
        <taxon>Polyangiales</taxon>
        <taxon>Sandaracinaceae</taxon>
        <taxon>Sandaracinus</taxon>
    </lineage>
</organism>
<dbReference type="GO" id="GO:0052861">
    <property type="term" value="F:endo-1,3(4)-beta-glucanase activity"/>
    <property type="evidence" value="ECO:0007669"/>
    <property type="project" value="InterPro"/>
</dbReference>
<gene>
    <name evidence="12" type="ORF">DB32_003786</name>
</gene>
<dbReference type="STRING" id="927083.DB32_003786"/>
<feature type="domain" description="Glycosyl hydrolase family 81 C-terminal" evidence="11">
    <location>
        <begin position="416"/>
        <end position="729"/>
    </location>
</feature>
<sequence length="820" mass="88601">MNRSAMLAALVSLLATACTGNVMDDGETNDAGLPPLDDGATPTMPRDGATPDAPTTPPPDFVDPDPADLEPGVTCGSYATGPTDVVPVGTQYRAPELEGPLPTHRAWSSVGWDFRNAFPHSNNLYMHPISARAERDGLGVRHLPTPSTTPDGRFYEHILPIPAQLDALRIGVQGLDAPDTRLADHSDWTFTARWSDGTRELRATLGSGLPFAYFRVRGGAARVSINAAFRAGARIVLREGPRLVIEIEGVRYAIFAPSGATWRDGAEGELLADLGGRDHLSLAVLPDHSDDTLALYTEHAYAFVDDTRVRWAYDEARGEVRVRYEAHATAVEPGASDVPLMALMPHHARHTDARVADLFYASPRGRLQVLEGNAFETRVPFRGVLPALPLADRAHDARLRTLLREVDLDAAYPAPSYATGKLLGKYAELLVVAEQLGETAIRDRLLARLRQGLEQWLSPNDGGPSRLRYLDAWATIVPEPADFGAATELNDHHFHWGYLLHAAALVALHDPAWAEAWAGSLLWLVRDATSPLRDDPMFPFLRTFDPWEGHSWASGHAGFAHGNNQESSSESMHYSSSLILFGEATGNRTLRDLGVYLYAVEATSIAEYWLDVHDDVFPDSFDHPVVGIVWGAGGSYSTWWTAEPEAIHGINLLPFHGGSLYLGHHAAHLGRTLDHLVEMNGGPEGTGGGPDDWVDVIWLARAYADPDDAWARYSARADSYPVEAGQTRAHTLHTLATLRDLGRVDATIGASAATAAVFDRGGTRTHVAYHAGCEGTRTVTFGDGTSVEVPARTLIAQRGGSTVATISLGTCTAGPPPTCP</sequence>
<dbReference type="PANTHER" id="PTHR31983">
    <property type="entry name" value="ENDO-1,3(4)-BETA-GLUCANASE 1"/>
    <property type="match status" value="1"/>
</dbReference>
<evidence type="ECO:0000313" key="13">
    <source>
        <dbReference type="Proteomes" id="UP000034883"/>
    </source>
</evidence>
<dbReference type="GO" id="GO:0042973">
    <property type="term" value="F:glucan endo-1,3-beta-D-glucosidase activity"/>
    <property type="evidence" value="ECO:0007669"/>
    <property type="project" value="UniProtKB-EC"/>
</dbReference>
<keyword evidence="13" id="KW-1185">Reference proteome</keyword>
<evidence type="ECO:0000256" key="1">
    <source>
        <dbReference type="ARBA" id="ARBA00000382"/>
    </source>
</evidence>
<feature type="region of interest" description="Disordered" evidence="9">
    <location>
        <begin position="25"/>
        <end position="71"/>
    </location>
</feature>
<evidence type="ECO:0000256" key="6">
    <source>
        <dbReference type="ARBA" id="ARBA00023295"/>
    </source>
</evidence>
<comment type="catalytic activity">
    <reaction evidence="1">
        <text>Hydrolysis of (1-&gt;3)-beta-D-glucosidic linkages in (1-&gt;3)-beta-D-glucans.</text>
        <dbReference type="EC" id="3.2.1.39"/>
    </reaction>
</comment>
<evidence type="ECO:0000256" key="7">
    <source>
        <dbReference type="ARBA" id="ARBA00023316"/>
    </source>
</evidence>
<dbReference type="AlphaFoldDB" id="A0A0F6W3M3"/>
<proteinExistence type="inferred from homology"/>
<evidence type="ECO:0000256" key="8">
    <source>
        <dbReference type="ARBA" id="ARBA00023326"/>
    </source>
</evidence>
<dbReference type="InterPro" id="IPR005200">
    <property type="entry name" value="Endo-beta-glucanase"/>
</dbReference>
<keyword evidence="7" id="KW-0961">Cell wall biogenesis/degradation</keyword>
<keyword evidence="5" id="KW-0119">Carbohydrate metabolism</keyword>
<evidence type="ECO:0000256" key="4">
    <source>
        <dbReference type="ARBA" id="ARBA00022801"/>
    </source>
</evidence>
<keyword evidence="8" id="KW-0624">Polysaccharide degradation</keyword>
<dbReference type="InterPro" id="IPR040720">
    <property type="entry name" value="GH81_C"/>
</dbReference>
<keyword evidence="10" id="KW-0732">Signal</keyword>
<evidence type="ECO:0000259" key="11">
    <source>
        <dbReference type="Pfam" id="PF17652"/>
    </source>
</evidence>
<dbReference type="Proteomes" id="UP000034883">
    <property type="component" value="Chromosome"/>
</dbReference>
<dbReference type="GO" id="GO:0000272">
    <property type="term" value="P:polysaccharide catabolic process"/>
    <property type="evidence" value="ECO:0007669"/>
    <property type="project" value="UniProtKB-KW"/>
</dbReference>
<evidence type="ECO:0000256" key="5">
    <source>
        <dbReference type="ARBA" id="ARBA00023277"/>
    </source>
</evidence>
<feature type="chain" id="PRO_5002511142" description="glucan endo-1,3-beta-D-glucosidase" evidence="10">
    <location>
        <begin position="18"/>
        <end position="820"/>
    </location>
</feature>
<feature type="signal peptide" evidence="10">
    <location>
        <begin position="1"/>
        <end position="17"/>
    </location>
</feature>
<dbReference type="PANTHER" id="PTHR31983:SF0">
    <property type="entry name" value="GLUCAN ENDO-1,3-BETA-D-GLUCOSIDASE 2"/>
    <property type="match status" value="1"/>
</dbReference>
<evidence type="ECO:0000256" key="2">
    <source>
        <dbReference type="ARBA" id="ARBA00010730"/>
    </source>
</evidence>
<evidence type="ECO:0000256" key="9">
    <source>
        <dbReference type="SAM" id="MobiDB-lite"/>
    </source>
</evidence>
<dbReference type="EMBL" id="CP011125">
    <property type="protein sequence ID" value="AKF06637.1"/>
    <property type="molecule type" value="Genomic_DNA"/>
</dbReference>
<keyword evidence="4" id="KW-0378">Hydrolase</keyword>